<dbReference type="EMBL" id="QGUI02000084">
    <property type="protein sequence ID" value="MFO7192253.1"/>
    <property type="molecule type" value="Genomic_DNA"/>
</dbReference>
<evidence type="ECO:0000313" key="3">
    <source>
        <dbReference type="Proteomes" id="UP000249324"/>
    </source>
</evidence>
<reference evidence="1" key="1">
    <citation type="submission" date="2018-05" db="EMBL/GenBank/DDBJ databases">
        <authorList>
            <person name="Moura L."/>
            <person name="Setubal J.C."/>
        </authorList>
    </citation>
    <scope>NUCLEOTIDE SEQUENCE</scope>
    <source>
        <strain evidence="1">ZC4RG45</strain>
    </source>
</reference>
<dbReference type="PANTHER" id="PTHR10000:SF8">
    <property type="entry name" value="HAD SUPERFAMILY HYDROLASE-LIKE, TYPE 3"/>
    <property type="match status" value="1"/>
</dbReference>
<evidence type="ECO:0000313" key="1">
    <source>
        <dbReference type="EMBL" id="MFO7192253.1"/>
    </source>
</evidence>
<reference evidence="1" key="4">
    <citation type="submission" date="2023-08" db="EMBL/GenBank/DDBJ databases">
        <authorList>
            <person name="Guima S.E.S."/>
            <person name="Martins L.F."/>
            <person name="Silva A.M."/>
            <person name="Setubal J.C."/>
        </authorList>
    </citation>
    <scope>NUCLEOTIDE SEQUENCE</scope>
    <source>
        <strain evidence="1">ZC4RG45</strain>
    </source>
</reference>
<keyword evidence="2" id="KW-0378">Hydrolase</keyword>
<organism evidence="2">
    <name type="scientific">Thermocrispum agreste</name>
    <dbReference type="NCBI Taxonomy" id="37925"/>
    <lineage>
        <taxon>Bacteria</taxon>
        <taxon>Bacillati</taxon>
        <taxon>Actinomycetota</taxon>
        <taxon>Actinomycetes</taxon>
        <taxon>Pseudonocardiales</taxon>
        <taxon>Pseudonocardiaceae</taxon>
        <taxon>Thermocrispum</taxon>
    </lineage>
</organism>
<dbReference type="Pfam" id="PF08282">
    <property type="entry name" value="Hydrolase_3"/>
    <property type="match status" value="1"/>
</dbReference>
<accession>A0A2W4LA04</accession>
<dbReference type="AlphaFoldDB" id="A0A2W4LA04"/>
<name>A0A2W4LA04_9PSEU</name>
<gene>
    <name evidence="1" type="ORF">DIU77_008420</name>
    <name evidence="2" type="ORF">DIU77_14640</name>
</gene>
<comment type="caution">
    <text evidence="2">The sequence shown here is derived from an EMBL/GenBank/DDBJ whole genome shotgun (WGS) entry which is preliminary data.</text>
</comment>
<dbReference type="STRING" id="1111738.GCA_000427905_00974"/>
<dbReference type="InterPro" id="IPR036412">
    <property type="entry name" value="HAD-like_sf"/>
</dbReference>
<dbReference type="PANTHER" id="PTHR10000">
    <property type="entry name" value="PHOSPHOSERINE PHOSPHATASE"/>
    <property type="match status" value="1"/>
</dbReference>
<dbReference type="SFLD" id="SFLDG01140">
    <property type="entry name" value="C2.B:_Phosphomannomutase_and_P"/>
    <property type="match status" value="1"/>
</dbReference>
<reference evidence="1 3" key="3">
    <citation type="journal article" date="2021" name="BMC Genomics">
        <title>Genome-resolved metagenome and metatranscriptome analyses of thermophilic composting reveal key bacterial players and their metabolic interactions.</title>
        <authorList>
            <person name="Braga L.P.P."/>
            <person name="Pereira R.V."/>
            <person name="Martins L.F."/>
            <person name="Moura L.M.S."/>
            <person name="Sanchez F.B."/>
            <person name="Patane J.S.L."/>
            <person name="da Silva A.M."/>
            <person name="Setubal J.C."/>
        </authorList>
    </citation>
    <scope>NUCLEOTIDE SEQUENCE [LARGE SCALE GENOMIC DNA]</scope>
    <source>
        <strain evidence="1">ZC4RG45</strain>
    </source>
</reference>
<dbReference type="EMBL" id="QGUI01000614">
    <property type="protein sequence ID" value="PZM94233.1"/>
    <property type="molecule type" value="Genomic_DNA"/>
</dbReference>
<protein>
    <submittedName>
        <fullName evidence="2">HAD family hydrolase</fullName>
        <ecNumber evidence="1">3.-.-.-</ecNumber>
    </submittedName>
</protein>
<sequence length="270" mass="28674">MDKPHLIASDVDGTLLTPLERISPRTSSVIRRAVAADVPFVLVSGRPPRWIPPVARMAELTGYAVCANGAVIYDVGRGKVVSVHGLEPVQLHDLADAMDQALPGARLATERVLAGGQEDGPPAYVCESEFRNPWGDGDAMFVSRAEVLGRPAIKLLVSDPRMTSGEMAEAAKELIGEQFAVTYSSNSGLIEITAKDVTKATGLAEVAERLDVSQDKVIAFGDMPNDVEMLAWAGTGVAMANAHPAVLEVADEVTASNAEDGVAQVLERWF</sequence>
<dbReference type="Gene3D" id="3.30.1240.10">
    <property type="match status" value="1"/>
</dbReference>
<dbReference type="GO" id="GO:0000287">
    <property type="term" value="F:magnesium ion binding"/>
    <property type="evidence" value="ECO:0007669"/>
    <property type="project" value="TreeGrafter"/>
</dbReference>
<dbReference type="EC" id="3.-.-.-" evidence="1"/>
<proteinExistence type="predicted"/>
<dbReference type="CDD" id="cd07516">
    <property type="entry name" value="HAD_Pase"/>
    <property type="match status" value="1"/>
</dbReference>
<dbReference type="SUPFAM" id="SSF56784">
    <property type="entry name" value="HAD-like"/>
    <property type="match status" value="1"/>
</dbReference>
<dbReference type="Proteomes" id="UP000249324">
    <property type="component" value="Unassembled WGS sequence"/>
</dbReference>
<evidence type="ECO:0000313" key="2">
    <source>
        <dbReference type="EMBL" id="PZM94233.1"/>
    </source>
</evidence>
<reference evidence="2" key="2">
    <citation type="submission" date="2018-05" db="EMBL/GenBank/DDBJ databases">
        <authorList>
            <person name="Lanie J.A."/>
            <person name="Ng W.-L."/>
            <person name="Kazmierczak K.M."/>
            <person name="Andrzejewski T.M."/>
            <person name="Davidsen T.M."/>
            <person name="Wayne K.J."/>
            <person name="Tettelin H."/>
            <person name="Glass J.I."/>
            <person name="Rusch D."/>
            <person name="Podicherti R."/>
            <person name="Tsui H.-C.T."/>
            <person name="Winkler M.E."/>
        </authorList>
    </citation>
    <scope>NUCLEOTIDE SEQUENCE</scope>
    <source>
        <strain evidence="2">ZC4RG45</strain>
    </source>
</reference>
<dbReference type="PROSITE" id="PS01228">
    <property type="entry name" value="COF_1"/>
    <property type="match status" value="1"/>
</dbReference>
<dbReference type="GO" id="GO:0005829">
    <property type="term" value="C:cytosol"/>
    <property type="evidence" value="ECO:0007669"/>
    <property type="project" value="TreeGrafter"/>
</dbReference>
<dbReference type="GO" id="GO:0016791">
    <property type="term" value="F:phosphatase activity"/>
    <property type="evidence" value="ECO:0007669"/>
    <property type="project" value="TreeGrafter"/>
</dbReference>
<dbReference type="Gene3D" id="3.40.50.1000">
    <property type="entry name" value="HAD superfamily/HAD-like"/>
    <property type="match status" value="1"/>
</dbReference>
<dbReference type="InterPro" id="IPR023214">
    <property type="entry name" value="HAD_sf"/>
</dbReference>
<dbReference type="SFLD" id="SFLDS00003">
    <property type="entry name" value="Haloacid_Dehalogenase"/>
    <property type="match status" value="1"/>
</dbReference>